<sequence length="394" mass="43677">MATNFPQGFRWGTATAAHQVEGGNWNNDWWAWEHAPNTICEEPSGDACDQLNRYDSDIALCAALGFDNYRFSIEWSRIEPESGEFSMAALDHYRRVLASCHAHGIEPVVTFHHFTTPRWVAAEGGWHTASTVDRFLRFAEKSVNHLGDLIGTACTINEPNIVSFVGYQMGMFPPGATDDAQFEAANANFIDAHRRVVPVLKGGPGDFPVGLTLSMADYQAVPADDSDAIARRDHIRAVSEDQFLDIVGKDDFLGVQVYSRTRVGANSVLGGEEGVPTLPMGYEFWPESLGACLRRAWDYTGGSVPLLVTENGIGTNDDPQRIEYVQQALEGVLSCIADGIDVQGYTYWSLMDNFEWAFGYRPRFGIIEVDRANQRRTVKPSGEWLGRIVRANAL</sequence>
<proteinExistence type="inferred from homology"/>
<dbReference type="PANTHER" id="PTHR10353:SF36">
    <property type="entry name" value="LP05116P"/>
    <property type="match status" value="1"/>
</dbReference>
<evidence type="ECO:0000256" key="1">
    <source>
        <dbReference type="ARBA" id="ARBA00010838"/>
    </source>
</evidence>
<dbReference type="InterPro" id="IPR017853">
    <property type="entry name" value="GH"/>
</dbReference>
<comment type="caution">
    <text evidence="5">The sequence shown here is derived from an EMBL/GenBank/DDBJ whole genome shotgun (WGS) entry which is preliminary data.</text>
</comment>
<dbReference type="PANTHER" id="PTHR10353">
    <property type="entry name" value="GLYCOSYL HYDROLASE"/>
    <property type="match status" value="1"/>
</dbReference>
<evidence type="ECO:0000313" key="5">
    <source>
        <dbReference type="EMBL" id="KGA15927.1"/>
    </source>
</evidence>
<evidence type="ECO:0000256" key="3">
    <source>
        <dbReference type="ARBA" id="ARBA00022801"/>
    </source>
</evidence>
<dbReference type="GO" id="GO:0008422">
    <property type="term" value="F:beta-glucosidase activity"/>
    <property type="evidence" value="ECO:0007669"/>
    <property type="project" value="TreeGrafter"/>
</dbReference>
<dbReference type="PROSITE" id="PS00653">
    <property type="entry name" value="GLYCOSYL_HYDROL_F1_2"/>
    <property type="match status" value="1"/>
</dbReference>
<dbReference type="InterPro" id="IPR033132">
    <property type="entry name" value="GH_1_N_CS"/>
</dbReference>
<dbReference type="PROSITE" id="PS00572">
    <property type="entry name" value="GLYCOSYL_HYDROL_F1_1"/>
    <property type="match status" value="1"/>
</dbReference>
<dbReference type="Pfam" id="PF00232">
    <property type="entry name" value="Glyco_hydro_1"/>
    <property type="match status" value="2"/>
</dbReference>
<organism evidence="5">
    <name type="scientific">freshwater metagenome</name>
    <dbReference type="NCBI Taxonomy" id="449393"/>
    <lineage>
        <taxon>unclassified sequences</taxon>
        <taxon>metagenomes</taxon>
        <taxon>ecological metagenomes</taxon>
    </lineage>
</organism>
<dbReference type="GO" id="GO:0005829">
    <property type="term" value="C:cytosol"/>
    <property type="evidence" value="ECO:0007669"/>
    <property type="project" value="TreeGrafter"/>
</dbReference>
<dbReference type="Gene3D" id="3.20.20.80">
    <property type="entry name" value="Glycosidases"/>
    <property type="match status" value="1"/>
</dbReference>
<dbReference type="PRINTS" id="PR00131">
    <property type="entry name" value="GLHYDRLASE1"/>
</dbReference>
<dbReference type="EMBL" id="JNSL01000098">
    <property type="protein sequence ID" value="KGA15927.1"/>
    <property type="molecule type" value="Genomic_DNA"/>
</dbReference>
<gene>
    <name evidence="5" type="ORF">GM51_13695</name>
</gene>
<evidence type="ECO:0000256" key="4">
    <source>
        <dbReference type="ARBA" id="ARBA00023295"/>
    </source>
</evidence>
<name>A0A094PXU1_9ZZZZ</name>
<dbReference type="InterPro" id="IPR001360">
    <property type="entry name" value="Glyco_hydro_1"/>
</dbReference>
<reference evidence="5" key="1">
    <citation type="submission" date="2014-06" db="EMBL/GenBank/DDBJ databases">
        <title>Key roles for freshwater Actinobacteria revealed by deep metagenomic sequencing.</title>
        <authorList>
            <person name="Ghai R."/>
            <person name="Mizuno C.M."/>
            <person name="Picazo A."/>
            <person name="Camacho A."/>
            <person name="Rodriguez-Valera F."/>
        </authorList>
    </citation>
    <scope>NUCLEOTIDE SEQUENCE</scope>
</reference>
<protein>
    <recommendedName>
        <fullName evidence="2">beta-glucosidase</fullName>
        <ecNumber evidence="2">3.2.1.21</ecNumber>
    </recommendedName>
</protein>
<dbReference type="EC" id="3.2.1.21" evidence="2"/>
<dbReference type="SUPFAM" id="SSF51445">
    <property type="entry name" value="(Trans)glycosidases"/>
    <property type="match status" value="1"/>
</dbReference>
<dbReference type="GO" id="GO:0016052">
    <property type="term" value="P:carbohydrate catabolic process"/>
    <property type="evidence" value="ECO:0007669"/>
    <property type="project" value="TreeGrafter"/>
</dbReference>
<dbReference type="AlphaFoldDB" id="A0A094PXU1"/>
<evidence type="ECO:0000256" key="2">
    <source>
        <dbReference type="ARBA" id="ARBA00012744"/>
    </source>
</evidence>
<comment type="similarity">
    <text evidence="1">Belongs to the glycosyl hydrolase 1 family.</text>
</comment>
<dbReference type="InterPro" id="IPR018120">
    <property type="entry name" value="Glyco_hydro_1_AS"/>
</dbReference>
<accession>A0A094PXU1</accession>
<keyword evidence="3" id="KW-0378">Hydrolase</keyword>
<keyword evidence="4" id="KW-0326">Glycosidase</keyword>